<keyword evidence="2" id="KW-1185">Reference proteome</keyword>
<protein>
    <submittedName>
        <fullName evidence="1">Uncharacterized protein</fullName>
    </submittedName>
</protein>
<dbReference type="EMBL" id="BPLR01017883">
    <property type="protein sequence ID" value="GIY95204.1"/>
    <property type="molecule type" value="Genomic_DNA"/>
</dbReference>
<dbReference type="Proteomes" id="UP001054945">
    <property type="component" value="Unassembled WGS sequence"/>
</dbReference>
<dbReference type="AlphaFoldDB" id="A0AAV4XMB6"/>
<proteinExistence type="predicted"/>
<name>A0AAV4XMB6_CAEEX</name>
<sequence>MGTNVSIPLNEKYLCIVVTDVATCHTACMREGNESFQTVQAIEMARHLENWSRLEVRAAVRFLWADNVSASDIHSQIVKVYGEEAISKHVAK</sequence>
<evidence type="ECO:0000313" key="2">
    <source>
        <dbReference type="Proteomes" id="UP001054945"/>
    </source>
</evidence>
<comment type="caution">
    <text evidence="1">The sequence shown here is derived from an EMBL/GenBank/DDBJ whole genome shotgun (WGS) entry which is preliminary data.</text>
</comment>
<evidence type="ECO:0000313" key="1">
    <source>
        <dbReference type="EMBL" id="GIY95204.1"/>
    </source>
</evidence>
<organism evidence="1 2">
    <name type="scientific">Caerostris extrusa</name>
    <name type="common">Bark spider</name>
    <name type="synonym">Caerostris bankana</name>
    <dbReference type="NCBI Taxonomy" id="172846"/>
    <lineage>
        <taxon>Eukaryota</taxon>
        <taxon>Metazoa</taxon>
        <taxon>Ecdysozoa</taxon>
        <taxon>Arthropoda</taxon>
        <taxon>Chelicerata</taxon>
        <taxon>Arachnida</taxon>
        <taxon>Araneae</taxon>
        <taxon>Araneomorphae</taxon>
        <taxon>Entelegynae</taxon>
        <taxon>Araneoidea</taxon>
        <taxon>Araneidae</taxon>
        <taxon>Caerostris</taxon>
    </lineage>
</organism>
<accession>A0AAV4XMB6</accession>
<reference evidence="1 2" key="1">
    <citation type="submission" date="2021-06" db="EMBL/GenBank/DDBJ databases">
        <title>Caerostris extrusa draft genome.</title>
        <authorList>
            <person name="Kono N."/>
            <person name="Arakawa K."/>
        </authorList>
    </citation>
    <scope>NUCLEOTIDE SEQUENCE [LARGE SCALE GENOMIC DNA]</scope>
</reference>
<gene>
    <name evidence="1" type="ORF">CEXT_671791</name>
</gene>